<gene>
    <name evidence="2" type="ORF">CYLTODRAFT_371410</name>
</gene>
<dbReference type="Gene3D" id="3.40.30.10">
    <property type="entry name" value="Glutaredoxin"/>
    <property type="match status" value="1"/>
</dbReference>
<evidence type="ECO:0000313" key="2">
    <source>
        <dbReference type="EMBL" id="KIY70153.1"/>
    </source>
</evidence>
<name>A0A0D7BHU6_9AGAR</name>
<dbReference type="Proteomes" id="UP000054007">
    <property type="component" value="Unassembled WGS sequence"/>
</dbReference>
<feature type="compositionally biased region" description="Basic and acidic residues" evidence="1">
    <location>
        <begin position="289"/>
        <end position="302"/>
    </location>
</feature>
<evidence type="ECO:0008006" key="4">
    <source>
        <dbReference type="Google" id="ProtNLM"/>
    </source>
</evidence>
<feature type="compositionally biased region" description="Basic and acidic residues" evidence="1">
    <location>
        <begin position="240"/>
        <end position="262"/>
    </location>
</feature>
<dbReference type="Pfam" id="PF04908">
    <property type="entry name" value="SH3BGR"/>
    <property type="match status" value="1"/>
</dbReference>
<feature type="region of interest" description="Disordered" evidence="1">
    <location>
        <begin position="374"/>
        <end position="421"/>
    </location>
</feature>
<feature type="region of interest" description="Disordered" evidence="1">
    <location>
        <begin position="198"/>
        <end position="358"/>
    </location>
</feature>
<dbReference type="SUPFAM" id="SSF52833">
    <property type="entry name" value="Thioredoxin-like"/>
    <property type="match status" value="1"/>
</dbReference>
<proteinExistence type="predicted"/>
<dbReference type="InterPro" id="IPR006993">
    <property type="entry name" value="Glut_rich_SH3-bd"/>
</dbReference>
<accession>A0A0D7BHU6</accession>
<evidence type="ECO:0000256" key="1">
    <source>
        <dbReference type="SAM" id="MobiDB-lite"/>
    </source>
</evidence>
<dbReference type="EMBL" id="KN880472">
    <property type="protein sequence ID" value="KIY70153.1"/>
    <property type="molecule type" value="Genomic_DNA"/>
</dbReference>
<reference evidence="2 3" key="1">
    <citation type="journal article" date="2015" name="Fungal Genet. Biol.">
        <title>Evolution of novel wood decay mechanisms in Agaricales revealed by the genome sequences of Fistulina hepatica and Cylindrobasidium torrendii.</title>
        <authorList>
            <person name="Floudas D."/>
            <person name="Held B.W."/>
            <person name="Riley R."/>
            <person name="Nagy L.G."/>
            <person name="Koehler G."/>
            <person name="Ransdell A.S."/>
            <person name="Younus H."/>
            <person name="Chow J."/>
            <person name="Chiniquy J."/>
            <person name="Lipzen A."/>
            <person name="Tritt A."/>
            <person name="Sun H."/>
            <person name="Haridas S."/>
            <person name="LaButti K."/>
            <person name="Ohm R.A."/>
            <person name="Kues U."/>
            <person name="Blanchette R.A."/>
            <person name="Grigoriev I.V."/>
            <person name="Minto R.E."/>
            <person name="Hibbett D.S."/>
        </authorList>
    </citation>
    <scope>NUCLEOTIDE SEQUENCE [LARGE SCALE GENOMIC DNA]</scope>
    <source>
        <strain evidence="2 3">FP15055 ss-10</strain>
    </source>
</reference>
<dbReference type="InterPro" id="IPR036249">
    <property type="entry name" value="Thioredoxin-like_sf"/>
</dbReference>
<dbReference type="AlphaFoldDB" id="A0A0D7BHU6"/>
<evidence type="ECO:0000313" key="3">
    <source>
        <dbReference type="Proteomes" id="UP000054007"/>
    </source>
</evidence>
<protein>
    <recommendedName>
        <fullName evidence="4">SH3 domain-containing protein</fullName>
    </recommendedName>
</protein>
<dbReference type="STRING" id="1314674.A0A0D7BHU6"/>
<feature type="compositionally biased region" description="Basic and acidic residues" evidence="1">
    <location>
        <begin position="384"/>
        <end position="421"/>
    </location>
</feature>
<keyword evidence="3" id="KW-1185">Reference proteome</keyword>
<sequence>MPAPPIQLFLTTIASQPALRQRQEYTLRILQVKKIPFTSYDLASDEKAKSLWKRKAPAGAQLPGMLVGGKYPGPFNEFEDAVEYGELDIFLRLKEDWKPDDWESNQANLPTGPVGVPGAMTPLEMTPERLRDKIKMQPTGSSLKPVPINKQSDADKVDLGEQISGFGLQGLKATEDELADLVAELGLDGDAASDLVKGLRGNVSEGEDDRLPSPSPEAKKPLPTPSLSIAPKTTAAKALDTSKQDAAPAKDDAKAELTKEQSKAAPKAGGQATAPLKFGDSAKVVTPVKEVDVKDLAPEKASESAPVVPPTSDIPVKEAKADQPPADEPPKAEDPETKKEAESVKEDVVQPEEETVVEVFQDKAVEPVKAETNEAKVDAVAPTKTEHVKDVVEPTKETVPEVTKETPEPKKEETKVDDTKE</sequence>
<organism evidence="2 3">
    <name type="scientific">Cylindrobasidium torrendii FP15055 ss-10</name>
    <dbReference type="NCBI Taxonomy" id="1314674"/>
    <lineage>
        <taxon>Eukaryota</taxon>
        <taxon>Fungi</taxon>
        <taxon>Dikarya</taxon>
        <taxon>Basidiomycota</taxon>
        <taxon>Agaricomycotina</taxon>
        <taxon>Agaricomycetes</taxon>
        <taxon>Agaricomycetidae</taxon>
        <taxon>Agaricales</taxon>
        <taxon>Marasmiineae</taxon>
        <taxon>Physalacriaceae</taxon>
        <taxon>Cylindrobasidium</taxon>
    </lineage>
</organism>
<feature type="compositionally biased region" description="Basic and acidic residues" evidence="1">
    <location>
        <begin position="328"/>
        <end position="348"/>
    </location>
</feature>
<dbReference type="OrthoDB" id="9932926at2759"/>